<sequence>MFCIVPFLVFLLSFLLLLFFFFCFFWGGSFFFFPSLFYGFSSFSPPFSFLFSLELLARFFYLYGQLKPEVAEMVVFQLSLWSDQIGQLNWTEFRGEIQCLLCAGN</sequence>
<proteinExistence type="predicted"/>
<feature type="transmembrane region" description="Helical" evidence="1">
    <location>
        <begin position="7"/>
        <end position="33"/>
    </location>
</feature>
<name>A0ABD2YIN4_9GENT</name>
<reference evidence="2 3" key="1">
    <citation type="submission" date="2024-11" db="EMBL/GenBank/DDBJ databases">
        <title>A near-complete genome assembly of Cinchona calisaya.</title>
        <authorList>
            <person name="Lian D.C."/>
            <person name="Zhao X.W."/>
            <person name="Wei L."/>
        </authorList>
    </citation>
    <scope>NUCLEOTIDE SEQUENCE [LARGE SCALE GENOMIC DNA]</scope>
    <source>
        <tissue evidence="2">Nenye</tissue>
    </source>
</reference>
<evidence type="ECO:0000313" key="2">
    <source>
        <dbReference type="EMBL" id="KAL3507269.1"/>
    </source>
</evidence>
<keyword evidence="1" id="KW-1133">Transmembrane helix</keyword>
<keyword evidence="3" id="KW-1185">Reference proteome</keyword>
<protein>
    <recommendedName>
        <fullName evidence="4">Secreted protein</fullName>
    </recommendedName>
</protein>
<dbReference type="Proteomes" id="UP001630127">
    <property type="component" value="Unassembled WGS sequence"/>
</dbReference>
<organism evidence="2 3">
    <name type="scientific">Cinchona calisaya</name>
    <dbReference type="NCBI Taxonomy" id="153742"/>
    <lineage>
        <taxon>Eukaryota</taxon>
        <taxon>Viridiplantae</taxon>
        <taxon>Streptophyta</taxon>
        <taxon>Embryophyta</taxon>
        <taxon>Tracheophyta</taxon>
        <taxon>Spermatophyta</taxon>
        <taxon>Magnoliopsida</taxon>
        <taxon>eudicotyledons</taxon>
        <taxon>Gunneridae</taxon>
        <taxon>Pentapetalae</taxon>
        <taxon>asterids</taxon>
        <taxon>lamiids</taxon>
        <taxon>Gentianales</taxon>
        <taxon>Rubiaceae</taxon>
        <taxon>Cinchonoideae</taxon>
        <taxon>Cinchoneae</taxon>
        <taxon>Cinchona</taxon>
    </lineage>
</organism>
<evidence type="ECO:0008006" key="4">
    <source>
        <dbReference type="Google" id="ProtNLM"/>
    </source>
</evidence>
<dbReference type="EMBL" id="JBJUIK010000013">
    <property type="protein sequence ID" value="KAL3507269.1"/>
    <property type="molecule type" value="Genomic_DNA"/>
</dbReference>
<evidence type="ECO:0000313" key="3">
    <source>
        <dbReference type="Proteomes" id="UP001630127"/>
    </source>
</evidence>
<keyword evidence="1" id="KW-0812">Transmembrane</keyword>
<accession>A0ABD2YIN4</accession>
<keyword evidence="1" id="KW-0472">Membrane</keyword>
<evidence type="ECO:0000256" key="1">
    <source>
        <dbReference type="SAM" id="Phobius"/>
    </source>
</evidence>
<feature type="transmembrane region" description="Helical" evidence="1">
    <location>
        <begin position="45"/>
        <end position="63"/>
    </location>
</feature>
<comment type="caution">
    <text evidence="2">The sequence shown here is derived from an EMBL/GenBank/DDBJ whole genome shotgun (WGS) entry which is preliminary data.</text>
</comment>
<dbReference type="AlphaFoldDB" id="A0ABD2YIN4"/>
<gene>
    <name evidence="2" type="ORF">ACH5RR_032651</name>
</gene>